<keyword evidence="1" id="KW-0479">Metal-binding</keyword>
<evidence type="ECO:0000313" key="5">
    <source>
        <dbReference type="RefSeq" id="XP_041416949.1"/>
    </source>
</evidence>
<evidence type="ECO:0000259" key="3">
    <source>
        <dbReference type="PROSITE" id="PS50158"/>
    </source>
</evidence>
<reference evidence="5" key="1">
    <citation type="submission" date="2025-08" db="UniProtKB">
        <authorList>
            <consortium name="RefSeq"/>
        </authorList>
    </citation>
    <scope>IDENTIFICATION</scope>
    <source>
        <strain evidence="5">J_2021</strain>
        <tissue evidence="5">Erythrocytes</tissue>
    </source>
</reference>
<keyword evidence="2" id="KW-0175">Coiled coil</keyword>
<evidence type="ECO:0000313" key="4">
    <source>
        <dbReference type="Proteomes" id="UP000186698"/>
    </source>
</evidence>
<gene>
    <name evidence="5" type="primary">LOC121393193</name>
</gene>
<feature type="coiled-coil region" evidence="2">
    <location>
        <begin position="102"/>
        <end position="136"/>
    </location>
</feature>
<keyword evidence="4" id="KW-1185">Reference proteome</keyword>
<dbReference type="InterPro" id="IPR036875">
    <property type="entry name" value="Znf_CCHC_sf"/>
</dbReference>
<dbReference type="RefSeq" id="XP_041416949.1">
    <property type="nucleotide sequence ID" value="XM_041561015.1"/>
</dbReference>
<evidence type="ECO:0000256" key="2">
    <source>
        <dbReference type="SAM" id="Coils"/>
    </source>
</evidence>
<dbReference type="PROSITE" id="PS50158">
    <property type="entry name" value="ZF_CCHC"/>
    <property type="match status" value="1"/>
</dbReference>
<dbReference type="KEGG" id="xla:121393193"/>
<organism evidence="4 5">
    <name type="scientific">Xenopus laevis</name>
    <name type="common">African clawed frog</name>
    <dbReference type="NCBI Taxonomy" id="8355"/>
    <lineage>
        <taxon>Eukaryota</taxon>
        <taxon>Metazoa</taxon>
        <taxon>Chordata</taxon>
        <taxon>Craniata</taxon>
        <taxon>Vertebrata</taxon>
        <taxon>Euteleostomi</taxon>
        <taxon>Amphibia</taxon>
        <taxon>Batrachia</taxon>
        <taxon>Anura</taxon>
        <taxon>Pipoidea</taxon>
        <taxon>Pipidae</taxon>
        <taxon>Xenopodinae</taxon>
        <taxon>Xenopus</taxon>
        <taxon>Xenopus</taxon>
    </lineage>
</organism>
<keyword evidence="1" id="KW-0862">Zinc</keyword>
<name>A0A8J1KL23_XENLA</name>
<dbReference type="GO" id="GO:0003676">
    <property type="term" value="F:nucleic acid binding"/>
    <property type="evidence" value="ECO:0007669"/>
    <property type="project" value="InterPro"/>
</dbReference>
<accession>A0A8J1KL23</accession>
<dbReference type="AlphaFoldDB" id="A0A8J1KL23"/>
<sequence length="376" mass="42681">MEVLAKKMAMVKCSGQIVKCMQGSPDPWAKAQDYVARAIHDKSLSKSKGKGALVYAACWIAEQYKILSVQKGNLEEKVHCLNVLVDSLKFSVENAAAINVSNQQTTAEYKQVCIENEQLKQRLRDAESLVATFREAGADHSNCKSEIKQLKAQLGARDCLVSAVKVENTAKNDRNVTDVKCIRDSNMNCELAVKSKMLNVDCYRQAKPPIVTLKCTENKTAGQKQDVRKVQVYKPIQPRKQPGSERVFAIKATHPEKQSVYSTDKKCTQKKVFRCYACSRVGHIARNCTMQFYNTNNHKNGYNANESWKSSRWGFKNKSNSWNTWIPYDVLKTQNERLSEENSSLKNAWGKFNNELESLKIEISKMKRTKDDVNRC</sequence>
<dbReference type="SUPFAM" id="SSF57756">
    <property type="entry name" value="Retrovirus zinc finger-like domains"/>
    <property type="match status" value="1"/>
</dbReference>
<dbReference type="SMART" id="SM00343">
    <property type="entry name" value="ZnF_C2HC"/>
    <property type="match status" value="1"/>
</dbReference>
<dbReference type="GeneID" id="121393193"/>
<dbReference type="Pfam" id="PF00098">
    <property type="entry name" value="zf-CCHC"/>
    <property type="match status" value="1"/>
</dbReference>
<protein>
    <submittedName>
        <fullName evidence="5">Uncharacterized protein LOC121393193</fullName>
    </submittedName>
</protein>
<dbReference type="InterPro" id="IPR001878">
    <property type="entry name" value="Znf_CCHC"/>
</dbReference>
<dbReference type="Proteomes" id="UP000186698">
    <property type="component" value="Chromosome 4S"/>
</dbReference>
<feature type="domain" description="CCHC-type" evidence="3">
    <location>
        <begin position="274"/>
        <end position="288"/>
    </location>
</feature>
<dbReference type="OrthoDB" id="10418158at2759"/>
<evidence type="ECO:0000256" key="1">
    <source>
        <dbReference type="PROSITE-ProRule" id="PRU00047"/>
    </source>
</evidence>
<dbReference type="GO" id="GO:0008270">
    <property type="term" value="F:zinc ion binding"/>
    <property type="evidence" value="ECO:0007669"/>
    <property type="project" value="UniProtKB-KW"/>
</dbReference>
<proteinExistence type="predicted"/>
<keyword evidence="1" id="KW-0863">Zinc-finger</keyword>